<name>A0ABD3VN64_SINWO</name>
<sequence>MTTAATSGIGNSVHSSWDQEHFTDVLSYRTKASDPYLGRSFTGTSIDLYRPGEESGSESSF</sequence>
<organism evidence="2 3">
    <name type="scientific">Sinanodonta woodiana</name>
    <name type="common">Chinese pond mussel</name>
    <name type="synonym">Anodonta woodiana</name>
    <dbReference type="NCBI Taxonomy" id="1069815"/>
    <lineage>
        <taxon>Eukaryota</taxon>
        <taxon>Metazoa</taxon>
        <taxon>Spiralia</taxon>
        <taxon>Lophotrochozoa</taxon>
        <taxon>Mollusca</taxon>
        <taxon>Bivalvia</taxon>
        <taxon>Autobranchia</taxon>
        <taxon>Heteroconchia</taxon>
        <taxon>Palaeoheterodonta</taxon>
        <taxon>Unionida</taxon>
        <taxon>Unionoidea</taxon>
        <taxon>Unionidae</taxon>
        <taxon>Unioninae</taxon>
        <taxon>Sinanodonta</taxon>
    </lineage>
</organism>
<comment type="caution">
    <text evidence="2">The sequence shown here is derived from an EMBL/GenBank/DDBJ whole genome shotgun (WGS) entry which is preliminary data.</text>
</comment>
<feature type="region of interest" description="Disordered" evidence="1">
    <location>
        <begin position="34"/>
        <end position="61"/>
    </location>
</feature>
<evidence type="ECO:0000313" key="2">
    <source>
        <dbReference type="EMBL" id="KAL3862148.1"/>
    </source>
</evidence>
<evidence type="ECO:0000313" key="3">
    <source>
        <dbReference type="Proteomes" id="UP001634394"/>
    </source>
</evidence>
<evidence type="ECO:0000256" key="1">
    <source>
        <dbReference type="SAM" id="MobiDB-lite"/>
    </source>
</evidence>
<dbReference type="Proteomes" id="UP001634394">
    <property type="component" value="Unassembled WGS sequence"/>
</dbReference>
<reference evidence="2 3" key="1">
    <citation type="submission" date="2024-11" db="EMBL/GenBank/DDBJ databases">
        <title>Chromosome-level genome assembly of the freshwater bivalve Anodonta woodiana.</title>
        <authorList>
            <person name="Chen X."/>
        </authorList>
    </citation>
    <scope>NUCLEOTIDE SEQUENCE [LARGE SCALE GENOMIC DNA]</scope>
    <source>
        <strain evidence="2">MN2024</strain>
        <tissue evidence="2">Gills</tissue>
    </source>
</reference>
<feature type="non-terminal residue" evidence="2">
    <location>
        <position position="61"/>
    </location>
</feature>
<dbReference type="EMBL" id="JBJQND010000011">
    <property type="protein sequence ID" value="KAL3862148.1"/>
    <property type="molecule type" value="Genomic_DNA"/>
</dbReference>
<gene>
    <name evidence="2" type="ORF">ACJMK2_008136</name>
</gene>
<accession>A0ABD3VN64</accession>
<dbReference type="AlphaFoldDB" id="A0ABD3VN64"/>
<protein>
    <submittedName>
        <fullName evidence="2">Uncharacterized protein</fullName>
    </submittedName>
</protein>
<proteinExistence type="predicted"/>
<keyword evidence="3" id="KW-1185">Reference proteome</keyword>